<dbReference type="GO" id="GO:0000026">
    <property type="term" value="F:alpha-1,2-mannosyltransferase activity"/>
    <property type="evidence" value="ECO:0007669"/>
    <property type="project" value="TreeGrafter"/>
</dbReference>
<dbReference type="GO" id="GO:0000032">
    <property type="term" value="P:cell wall mannoprotein biosynthetic process"/>
    <property type="evidence" value="ECO:0007669"/>
    <property type="project" value="TreeGrafter"/>
</dbReference>
<dbReference type="PANTHER" id="PTHR31121:SF2">
    <property type="entry name" value="MANNOSYLTRANSFERASE KTR5-RELATED"/>
    <property type="match status" value="1"/>
</dbReference>
<dbReference type="Proteomes" id="UP000481858">
    <property type="component" value="Unassembled WGS sequence"/>
</dbReference>
<dbReference type="AlphaFoldDB" id="A0A7C8MXD3"/>
<protein>
    <recommendedName>
        <fullName evidence="7">Glycosyltransferase family 15 protein</fullName>
    </recommendedName>
</protein>
<dbReference type="GO" id="GO:0016020">
    <property type="term" value="C:membrane"/>
    <property type="evidence" value="ECO:0007669"/>
    <property type="project" value="InterPro"/>
</dbReference>
<evidence type="ECO:0000256" key="3">
    <source>
        <dbReference type="ARBA" id="ARBA00022679"/>
    </source>
</evidence>
<evidence type="ECO:0000256" key="2">
    <source>
        <dbReference type="ARBA" id="ARBA00022676"/>
    </source>
</evidence>
<reference evidence="5 6" key="1">
    <citation type="submission" date="2019-12" db="EMBL/GenBank/DDBJ databases">
        <title>Draft genome sequence of the ascomycete Xylaria multiplex DSM 110363.</title>
        <authorList>
            <person name="Buettner E."/>
            <person name="Kellner H."/>
        </authorList>
    </citation>
    <scope>NUCLEOTIDE SEQUENCE [LARGE SCALE GENOMIC DNA]</scope>
    <source>
        <strain evidence="5 6">DSM 110363</strain>
    </source>
</reference>
<dbReference type="InParanoid" id="A0A7C8MXD3"/>
<accession>A0A7C8MXD3</accession>
<dbReference type="InterPro" id="IPR029044">
    <property type="entry name" value="Nucleotide-diphossugar_trans"/>
</dbReference>
<proteinExistence type="inferred from homology"/>
<keyword evidence="3" id="KW-0808">Transferase</keyword>
<keyword evidence="4" id="KW-0472">Membrane</keyword>
<evidence type="ECO:0000313" key="6">
    <source>
        <dbReference type="Proteomes" id="UP000481858"/>
    </source>
</evidence>
<dbReference type="GO" id="GO:0005794">
    <property type="term" value="C:Golgi apparatus"/>
    <property type="evidence" value="ECO:0007669"/>
    <property type="project" value="TreeGrafter"/>
</dbReference>
<sequence>MLHHRLLQRLQRLRRRGLHKSPILWVVVVATFIEVASHVFRFRVPVPSRELDTPFYTTCQEPEVNAPRENAAIVMLARNEEVEQARHSVESLERHFNQWFKYPIVFLNDEPWNDEFIQTLNATTSAETFFESVPKKEWLFPEWMDQDDARASMKSQGESGILYAGKETYHHMCRFFSGYFYHVEALKKYKWYWRLEPDVDFSCAITYDPFREMARHKKVYGYTIALWEEKRTCPTLFRKVSDWKESQNIASTSMWNAGITPSYVPWPFRNYLSWFSHRDRYGDGWNTCHYWSNFEIANLDFFRSERYQSLFQMLEKDGGFYYERWGDAPIHTLAVNMLAEPHQIHHFADIGYRHDTFYQCPANAPGGQLPESKTLSQINETWAPEIEGGAEIAKYHEPSLVTVVSGMGLFLSAHAWIFADESERRADPRGRAEVPETSFSRCWFVTPCVLPYGVLLYGLESRTRLHPWGGATHFGYNSKRCSTLGGVSIGIPSW</sequence>
<dbReference type="SUPFAM" id="SSF53448">
    <property type="entry name" value="Nucleotide-diphospho-sugar transferases"/>
    <property type="match status" value="1"/>
</dbReference>
<evidence type="ECO:0000256" key="4">
    <source>
        <dbReference type="SAM" id="Phobius"/>
    </source>
</evidence>
<dbReference type="OrthoDB" id="439943at2759"/>
<evidence type="ECO:0008006" key="7">
    <source>
        <dbReference type="Google" id="ProtNLM"/>
    </source>
</evidence>
<feature type="transmembrane region" description="Helical" evidence="4">
    <location>
        <begin position="21"/>
        <end position="40"/>
    </location>
</feature>
<evidence type="ECO:0000313" key="5">
    <source>
        <dbReference type="EMBL" id="KAF2970727.1"/>
    </source>
</evidence>
<dbReference type="GO" id="GO:0006487">
    <property type="term" value="P:protein N-linked glycosylation"/>
    <property type="evidence" value="ECO:0007669"/>
    <property type="project" value="TreeGrafter"/>
</dbReference>
<dbReference type="Pfam" id="PF01793">
    <property type="entry name" value="Glyco_transf_15"/>
    <property type="match status" value="1"/>
</dbReference>
<name>A0A7C8MXD3_9PEZI</name>
<dbReference type="Gene3D" id="3.90.550.10">
    <property type="entry name" value="Spore Coat Polysaccharide Biosynthesis Protein SpsA, Chain A"/>
    <property type="match status" value="1"/>
</dbReference>
<organism evidence="5 6">
    <name type="scientific">Xylaria multiplex</name>
    <dbReference type="NCBI Taxonomy" id="323545"/>
    <lineage>
        <taxon>Eukaryota</taxon>
        <taxon>Fungi</taxon>
        <taxon>Dikarya</taxon>
        <taxon>Ascomycota</taxon>
        <taxon>Pezizomycotina</taxon>
        <taxon>Sordariomycetes</taxon>
        <taxon>Xylariomycetidae</taxon>
        <taxon>Xylariales</taxon>
        <taxon>Xylariaceae</taxon>
        <taxon>Xylaria</taxon>
    </lineage>
</organism>
<comment type="similarity">
    <text evidence="1">Belongs to the glycosyltransferase 15 family.</text>
</comment>
<keyword evidence="6" id="KW-1185">Reference proteome</keyword>
<dbReference type="EMBL" id="WUBL01000019">
    <property type="protein sequence ID" value="KAF2970727.1"/>
    <property type="molecule type" value="Genomic_DNA"/>
</dbReference>
<evidence type="ECO:0000256" key="1">
    <source>
        <dbReference type="ARBA" id="ARBA00007677"/>
    </source>
</evidence>
<gene>
    <name evidence="5" type="ORF">GQX73_g2758</name>
</gene>
<keyword evidence="4" id="KW-1133">Transmembrane helix</keyword>
<comment type="caution">
    <text evidence="5">The sequence shown here is derived from an EMBL/GenBank/DDBJ whole genome shotgun (WGS) entry which is preliminary data.</text>
</comment>
<keyword evidence="2" id="KW-0328">Glycosyltransferase</keyword>
<dbReference type="InterPro" id="IPR002685">
    <property type="entry name" value="Glyco_trans_15"/>
</dbReference>
<keyword evidence="4" id="KW-0812">Transmembrane</keyword>
<dbReference type="PANTHER" id="PTHR31121">
    <property type="entry name" value="ALPHA-1,2 MANNOSYLTRANSFERASE KTR1"/>
    <property type="match status" value="1"/>
</dbReference>